<dbReference type="InterPro" id="IPR011051">
    <property type="entry name" value="RmlC_Cupin_sf"/>
</dbReference>
<reference evidence="3 4" key="1">
    <citation type="journal article" date="2015" name="Nature">
        <title>rRNA introns, odd ribosomes, and small enigmatic genomes across a large radiation of phyla.</title>
        <authorList>
            <person name="Brown C.T."/>
            <person name="Hug L.A."/>
            <person name="Thomas B.C."/>
            <person name="Sharon I."/>
            <person name="Castelle C.J."/>
            <person name="Singh A."/>
            <person name="Wilkins M.J."/>
            <person name="Williams K.H."/>
            <person name="Banfield J.F."/>
        </authorList>
    </citation>
    <scope>NUCLEOTIDE SEQUENCE [LARGE SCALE GENOMIC DNA]</scope>
</reference>
<comment type="caution">
    <text evidence="3">The sequence shown here is derived from an EMBL/GenBank/DDBJ whole genome shotgun (WGS) entry which is preliminary data.</text>
</comment>
<dbReference type="Pfam" id="PF01050">
    <property type="entry name" value="MannoseP_isomer"/>
    <property type="match status" value="1"/>
</dbReference>
<accession>A0A0G1WFE7</accession>
<dbReference type="InterPro" id="IPR001538">
    <property type="entry name" value="Man6P_isomerase-2_C"/>
</dbReference>
<proteinExistence type="predicted"/>
<evidence type="ECO:0000313" key="3">
    <source>
        <dbReference type="EMBL" id="KKU80945.1"/>
    </source>
</evidence>
<evidence type="ECO:0000259" key="2">
    <source>
        <dbReference type="Pfam" id="PF01050"/>
    </source>
</evidence>
<feature type="region of interest" description="Disordered" evidence="1">
    <location>
        <begin position="119"/>
        <end position="146"/>
    </location>
</feature>
<protein>
    <submittedName>
        <fullName evidence="3">Cupin 2 conserved barrel domain protein</fullName>
    </submittedName>
</protein>
<dbReference type="InterPro" id="IPR014710">
    <property type="entry name" value="RmlC-like_jellyroll"/>
</dbReference>
<gene>
    <name evidence="3" type="ORF">UY08_C0005G0002</name>
</gene>
<dbReference type="Proteomes" id="UP000034212">
    <property type="component" value="Unassembled WGS sequence"/>
</dbReference>
<evidence type="ECO:0000313" key="4">
    <source>
        <dbReference type="Proteomes" id="UP000034212"/>
    </source>
</evidence>
<feature type="compositionally biased region" description="Basic and acidic residues" evidence="1">
    <location>
        <begin position="122"/>
        <end position="146"/>
    </location>
</feature>
<sequence>MAGGFDPKKFSLVPFVKRVEKPWGYEIIYTPDDAPATGKILHVNAGKRLSLQYHDVKRETLCLISGEAIITLSNDKDEQVEVKMELHKGYHVVPGQVHRVTAVTDIDFIEASTPELGNTFRLQDDSNRATETEEIRKQENRGWKKS</sequence>
<evidence type="ECO:0000256" key="1">
    <source>
        <dbReference type="SAM" id="MobiDB-lite"/>
    </source>
</evidence>
<dbReference type="EMBL" id="LCOQ01000005">
    <property type="protein sequence ID" value="KKU80945.1"/>
    <property type="molecule type" value="Genomic_DNA"/>
</dbReference>
<dbReference type="SUPFAM" id="SSF51182">
    <property type="entry name" value="RmlC-like cupins"/>
    <property type="match status" value="1"/>
</dbReference>
<dbReference type="Gene3D" id="2.60.120.10">
    <property type="entry name" value="Jelly Rolls"/>
    <property type="match status" value="1"/>
</dbReference>
<dbReference type="AlphaFoldDB" id="A0A0G1WFE7"/>
<organism evidence="3 4">
    <name type="scientific">Candidatus Gottesmanbacteria bacterium GW2011_GWA1_47_8</name>
    <dbReference type="NCBI Taxonomy" id="1618438"/>
    <lineage>
        <taxon>Bacteria</taxon>
        <taxon>Candidatus Gottesmaniibacteriota</taxon>
    </lineage>
</organism>
<name>A0A0G1WFE7_9BACT</name>
<feature type="domain" description="Mannose-6-phosphate isomerase type II C-terminal" evidence="2">
    <location>
        <begin position="17"/>
        <end position="105"/>
    </location>
</feature>